<sequence length="207" mass="22735">MKPAGWFIPVAMIGLARQMGRKPQPFTSSDLFGWLPELGSSKTARLACTMLKQRGVLTQAPHAVPDGYRRPTNPQTWQLTENGLEICRATQQAAARKANAETLVAHNRRQPKGHTLRYRLWSLFRIRTALTSADAVSVLADAGEDTTTLQTRISRHLREWNAAYPDAVQISAKRIDGHLRYVLCVDLGPTPPAIGSAQAAAKTEGKA</sequence>
<gene>
    <name evidence="1" type="ORF">N5D63_03680</name>
</gene>
<dbReference type="Proteomes" id="UP001161065">
    <property type="component" value="Unassembled WGS sequence"/>
</dbReference>
<name>A0AA42TT00_9BURK</name>
<evidence type="ECO:0000313" key="2">
    <source>
        <dbReference type="Proteomes" id="UP001161065"/>
    </source>
</evidence>
<dbReference type="AlphaFoldDB" id="A0AA42TT00"/>
<reference evidence="1" key="1">
    <citation type="submission" date="2022-09" db="EMBL/GenBank/DDBJ databases">
        <title>Intensive care unit water sources are persistently colonized with multi-drug resistant bacteria and are the site of extensive horizontal gene transfer of antibiotic resistance genes.</title>
        <authorList>
            <person name="Diorio-Toth L."/>
        </authorList>
    </citation>
    <scope>NUCLEOTIDE SEQUENCE</scope>
    <source>
        <strain evidence="1">GD03832</strain>
    </source>
</reference>
<protein>
    <submittedName>
        <fullName evidence="1">DUF1365 domain-containing protein</fullName>
    </submittedName>
</protein>
<accession>A0AA42TT00</accession>
<dbReference type="EMBL" id="JAOCEK010000002">
    <property type="protein sequence ID" value="MDH1333244.1"/>
    <property type="molecule type" value="Genomic_DNA"/>
</dbReference>
<evidence type="ECO:0000313" key="1">
    <source>
        <dbReference type="EMBL" id="MDH1333244.1"/>
    </source>
</evidence>
<organism evidence="1 2">
    <name type="scientific">Comamonas thiooxydans</name>
    <dbReference type="NCBI Taxonomy" id="363952"/>
    <lineage>
        <taxon>Bacteria</taxon>
        <taxon>Pseudomonadati</taxon>
        <taxon>Pseudomonadota</taxon>
        <taxon>Betaproteobacteria</taxon>
        <taxon>Burkholderiales</taxon>
        <taxon>Comamonadaceae</taxon>
        <taxon>Comamonas</taxon>
    </lineage>
</organism>
<comment type="caution">
    <text evidence="1">The sequence shown here is derived from an EMBL/GenBank/DDBJ whole genome shotgun (WGS) entry which is preliminary data.</text>
</comment>
<dbReference type="RefSeq" id="WP_280006956.1">
    <property type="nucleotide sequence ID" value="NZ_JAOCEK010000002.1"/>
</dbReference>
<proteinExistence type="predicted"/>